<evidence type="ECO:0000256" key="14">
    <source>
        <dbReference type="ARBA" id="ARBA00023136"/>
    </source>
</evidence>
<sequence>MKRILINATQREELRVAIVDGQKLYDLDIETAAREQKKGNLYKGRITRVEPSLEACFVEYGADRHGFLPLKEIARSYFKGDPDKNKSNNIRDLLQEGQELVVQVEKEERGNKGAALTTFASLAGRYLVLMPNNPRAGGVSRRVEGEERDEAREALSQLQIPDGMGVIVRTNGIGRTPEELQWDLDYLAEIWGQCLAASETKAAPFLIYQESNIILRALRDYLRPDIGEVMVDHQETYEQARTHMQQVMPQHVHKLKLYQDTIPLFSRFQVESQIESAHQRLVQLPSGGSVVIDPTEALTSIDINSARATGGKSIEETALQTNCEAADEIARQMRLRDLGGLVVIDFIDMNAQKNQREVENRLRQACEIDRARIQLGRISRFGLLEMSRQRLRPSLGEHTQTPCPRCEGRGQIRSVESLGLSILRLIEEECMKDRTGRVIAQLPVSVATFLLNEKRDALSVIEARCATRVTVVPNETLETPNFEILRVRADQLSQDQNDAVSYDLPNDFQAPQRAAYVEASNPPQRALTRAAVEVVSPPSPAPAAQTVPVAVVAATTAAAPTESLWARLKRWFVGDASVAEEAAPVRSQRRGTASAGDSSAETGTSRRRGGQDSRNSGNKSRDGGSNNRRGGRSRGGRNRNEGARRDEPRREERPRKDEAKRDEARADAQREQQPQQDQAKRERPPRQGRARKEAQELEQADKDTLQAVATAPTVGAEAEVEASRDAATATAESSAEQPATPDEDRPKRSRRRRGGRNRNRGERSRGTGAPTSAGAAADGPSSESAPPSDETDSQTIDAARSTEVVTEAGVVEAPRKQEAVAESEAGQTDDRADDRANEIAPKPVLAETETGKAVPDQAELPLEAQTTEPEFMEAEATKADSAAEPAVNLEVDEQELAEKRSEAPFAEADMQEPTPAEAEAKLKNEATLETETAAASAEADSEEPPADEPEAQAASVSVVEQPEMPAAHHDADGKPLVRPSESVRGDFLPRLLAPAAGSAGTSEPVVSETRPLSPVRNQSFLPRLIQANETVEPEIRQTLKPVESPRPDKTPGGDDVQAEAATPSDDESPSVDDGGNETTQKPAEKTAGAGS</sequence>
<evidence type="ECO:0000256" key="13">
    <source>
        <dbReference type="ARBA" id="ARBA00022884"/>
    </source>
</evidence>
<dbReference type="NCBIfam" id="TIGR00757">
    <property type="entry name" value="RNaseEG"/>
    <property type="match status" value="1"/>
</dbReference>
<evidence type="ECO:0000256" key="15">
    <source>
        <dbReference type="HAMAP-Rule" id="MF_00970"/>
    </source>
</evidence>
<name>A0ABU2WJ39_9GAMM</name>
<feature type="region of interest" description="Required for zinc-mediated homotetramerization and catalytic activity" evidence="15">
    <location>
        <begin position="403"/>
        <end position="406"/>
    </location>
</feature>
<dbReference type="EC" id="3.1.26.12" evidence="15"/>
<keyword evidence="4 15" id="KW-0997">Cell inner membrane</keyword>
<feature type="binding site" evidence="15">
    <location>
        <position position="345"/>
    </location>
    <ligand>
        <name>Mg(2+)</name>
        <dbReference type="ChEBI" id="CHEBI:18420"/>
        <note>catalytic</note>
    </ligand>
</feature>
<dbReference type="PROSITE" id="PS50126">
    <property type="entry name" value="S1"/>
    <property type="match status" value="1"/>
</dbReference>
<feature type="compositionally biased region" description="Low complexity" evidence="16">
    <location>
        <begin position="766"/>
        <end position="788"/>
    </location>
</feature>
<protein>
    <recommendedName>
        <fullName evidence="15">Ribonuclease E</fullName>
        <shortName evidence="15">RNase E</shortName>
        <ecNumber evidence="15">3.1.26.12</ecNumber>
    </recommendedName>
</protein>
<keyword evidence="5 15" id="KW-0698">rRNA processing</keyword>
<evidence type="ECO:0000256" key="1">
    <source>
        <dbReference type="ARBA" id="ARBA00005663"/>
    </source>
</evidence>
<dbReference type="InterPro" id="IPR028878">
    <property type="entry name" value="RNase_E"/>
</dbReference>
<dbReference type="Proteomes" id="UP001254608">
    <property type="component" value="Unassembled WGS sequence"/>
</dbReference>
<dbReference type="Pfam" id="PF10150">
    <property type="entry name" value="RNase_E_G"/>
    <property type="match status" value="1"/>
</dbReference>
<reference evidence="18 19" key="1">
    <citation type="submission" date="2023-09" db="EMBL/GenBank/DDBJ databases">
        <authorList>
            <person name="Rey-Velasco X."/>
        </authorList>
    </citation>
    <scope>NUCLEOTIDE SEQUENCE [LARGE SCALE GENOMIC DNA]</scope>
    <source>
        <strain evidence="18 19">W345</strain>
    </source>
</reference>
<feature type="region of interest" description="Disordered" evidence="16">
    <location>
        <begin position="581"/>
        <end position="982"/>
    </location>
</feature>
<proteinExistence type="inferred from homology"/>
<evidence type="ECO:0000256" key="10">
    <source>
        <dbReference type="ARBA" id="ARBA00022759"/>
    </source>
</evidence>
<keyword evidence="8 15" id="KW-0479">Metal-binding</keyword>
<comment type="caution">
    <text evidence="18">The sequence shown here is derived from an EMBL/GenBank/DDBJ whole genome shotgun (WGS) entry which is preliminary data.</text>
</comment>
<feature type="compositionally biased region" description="Basic and acidic residues" evidence="16">
    <location>
        <begin position="1033"/>
        <end position="1052"/>
    </location>
</feature>
<comment type="cofactor">
    <cofactor evidence="15">
        <name>Mg(2+)</name>
        <dbReference type="ChEBI" id="CHEBI:18420"/>
    </cofactor>
    <text evidence="15">Binds 1 Mg(2+) ion per subunit.</text>
</comment>
<feature type="binding site" evidence="15">
    <location>
        <position position="406"/>
    </location>
    <ligand>
        <name>Zn(2+)</name>
        <dbReference type="ChEBI" id="CHEBI:29105"/>
        <note>ligand shared between dimeric partners</note>
    </ligand>
</feature>
<keyword evidence="6 15" id="KW-0819">tRNA processing</keyword>
<evidence type="ECO:0000313" key="18">
    <source>
        <dbReference type="EMBL" id="MDT0497654.1"/>
    </source>
</evidence>
<dbReference type="InterPro" id="IPR003029">
    <property type="entry name" value="S1_domain"/>
</dbReference>
<feature type="compositionally biased region" description="Basic residues" evidence="16">
    <location>
        <begin position="747"/>
        <end position="758"/>
    </location>
</feature>
<dbReference type="HAMAP" id="MF_00970">
    <property type="entry name" value="RNase_E"/>
    <property type="match status" value="1"/>
</dbReference>
<evidence type="ECO:0000256" key="7">
    <source>
        <dbReference type="ARBA" id="ARBA00022722"/>
    </source>
</evidence>
<keyword evidence="2 15" id="KW-1003">Cell membrane</keyword>
<dbReference type="InterPro" id="IPR012340">
    <property type="entry name" value="NA-bd_OB-fold"/>
</dbReference>
<dbReference type="SMART" id="SM00316">
    <property type="entry name" value="S1"/>
    <property type="match status" value="1"/>
</dbReference>
<keyword evidence="13 15" id="KW-0694">RNA-binding</keyword>
<comment type="similarity">
    <text evidence="1">Belongs to the RNase E/G family. RNase G subfamily.</text>
</comment>
<comment type="cofactor">
    <cofactor evidence="15">
        <name>Zn(2+)</name>
        <dbReference type="ChEBI" id="CHEBI:29105"/>
    </cofactor>
    <text evidence="15">Binds 2 Zn(2+) ions per homotetramer.</text>
</comment>
<evidence type="ECO:0000256" key="4">
    <source>
        <dbReference type="ARBA" id="ARBA00022519"/>
    </source>
</evidence>
<dbReference type="Pfam" id="PF20833">
    <property type="entry name" value="RNase_E_G_Thio"/>
    <property type="match status" value="1"/>
</dbReference>
<keyword evidence="10 15" id="KW-0255">Endonuclease</keyword>
<evidence type="ECO:0000256" key="11">
    <source>
        <dbReference type="ARBA" id="ARBA00022801"/>
    </source>
</evidence>
<keyword evidence="15" id="KW-0820">tRNA-binding</keyword>
<keyword evidence="9 15" id="KW-0699">rRNA-binding</keyword>
<keyword evidence="19" id="KW-1185">Reference proteome</keyword>
<accession>A0ABU2WJ39</accession>
<feature type="compositionally biased region" description="Low complexity" evidence="16">
    <location>
        <begin position="725"/>
        <end position="740"/>
    </location>
</feature>
<evidence type="ECO:0000256" key="9">
    <source>
        <dbReference type="ARBA" id="ARBA00022730"/>
    </source>
</evidence>
<evidence type="ECO:0000256" key="12">
    <source>
        <dbReference type="ARBA" id="ARBA00022842"/>
    </source>
</evidence>
<comment type="similarity">
    <text evidence="15">Belongs to the RNase E/G family. RNase E subfamily.</text>
</comment>
<dbReference type="SUPFAM" id="SSF50249">
    <property type="entry name" value="Nucleic acid-binding proteins"/>
    <property type="match status" value="1"/>
</dbReference>
<gene>
    <name evidence="15" type="primary">rne</name>
    <name evidence="18" type="ORF">RM530_09800</name>
</gene>
<keyword evidence="7 15" id="KW-0540">Nuclease</keyword>
<comment type="catalytic activity">
    <reaction evidence="15">
        <text>Endonucleolytic cleavage of single-stranded RNA in A- and U-rich regions.</text>
        <dbReference type="EC" id="3.1.26.12"/>
    </reaction>
</comment>
<dbReference type="InterPro" id="IPR048583">
    <property type="entry name" value="RNase_E_G_thioredoxin-like"/>
</dbReference>
<comment type="subcellular location">
    <subcellularLocation>
        <location evidence="15">Cytoplasm</location>
    </subcellularLocation>
    <subcellularLocation>
        <location evidence="15">Cell inner membrane</location>
        <topology evidence="15">Peripheral membrane protein</topology>
        <orientation evidence="15">Cytoplasmic side</orientation>
    </subcellularLocation>
</comment>
<organism evidence="18 19">
    <name type="scientific">Banduia mediterranea</name>
    <dbReference type="NCBI Taxonomy" id="3075609"/>
    <lineage>
        <taxon>Bacteria</taxon>
        <taxon>Pseudomonadati</taxon>
        <taxon>Pseudomonadota</taxon>
        <taxon>Gammaproteobacteria</taxon>
        <taxon>Nevskiales</taxon>
        <taxon>Algiphilaceae</taxon>
        <taxon>Banduia</taxon>
    </lineage>
</organism>
<evidence type="ECO:0000256" key="2">
    <source>
        <dbReference type="ARBA" id="ARBA00022475"/>
    </source>
</evidence>
<feature type="binding site" evidence="15">
    <location>
        <position position="403"/>
    </location>
    <ligand>
        <name>Zn(2+)</name>
        <dbReference type="ChEBI" id="CHEBI:29105"/>
        <note>ligand shared between dimeric partners</note>
    </ligand>
</feature>
<keyword evidence="14 15" id="KW-0472">Membrane</keyword>
<keyword evidence="12 15" id="KW-0460">Magnesium</keyword>
<dbReference type="InterPro" id="IPR019307">
    <property type="entry name" value="RNA-bd_AU-1/RNase_E/G"/>
</dbReference>
<dbReference type="Gene3D" id="2.40.50.140">
    <property type="entry name" value="Nucleic acid-binding proteins"/>
    <property type="match status" value="1"/>
</dbReference>
<feature type="compositionally biased region" description="Low complexity" evidence="16">
    <location>
        <begin position="802"/>
        <end position="812"/>
    </location>
</feature>
<comment type="function">
    <text evidence="15">Endoribonuclease that plays a central role in RNA processing and decay. Required for the maturation of 5S and 16S rRNAs and the majority of tRNAs. Also involved in the degradation of most mRNAs.</text>
</comment>
<keyword evidence="11 15" id="KW-0378">Hydrolase</keyword>
<dbReference type="RefSeq" id="WP_311365047.1">
    <property type="nucleotide sequence ID" value="NZ_JAVRIC010000012.1"/>
</dbReference>
<dbReference type="InterPro" id="IPR004659">
    <property type="entry name" value="RNase_E/G"/>
</dbReference>
<dbReference type="Pfam" id="PF00575">
    <property type="entry name" value="S1"/>
    <property type="match status" value="1"/>
</dbReference>
<dbReference type="Gene3D" id="3.40.1260.20">
    <property type="entry name" value="Ribonuclease E, catalytic domain"/>
    <property type="match status" value="1"/>
</dbReference>
<feature type="compositionally biased region" description="Basic and acidic residues" evidence="16">
    <location>
        <begin position="828"/>
        <end position="837"/>
    </location>
</feature>
<feature type="binding site" evidence="15">
    <location>
        <position position="302"/>
    </location>
    <ligand>
        <name>Mg(2+)</name>
        <dbReference type="ChEBI" id="CHEBI:18420"/>
        <note>catalytic</note>
    </ligand>
</feature>
<dbReference type="EMBL" id="JAVRIC010000012">
    <property type="protein sequence ID" value="MDT0497654.1"/>
    <property type="molecule type" value="Genomic_DNA"/>
</dbReference>
<feature type="domain" description="S1 motif" evidence="17">
    <location>
        <begin position="39"/>
        <end position="119"/>
    </location>
</feature>
<feature type="compositionally biased region" description="Basic and acidic residues" evidence="16">
    <location>
        <begin position="638"/>
        <end position="670"/>
    </location>
</feature>
<evidence type="ECO:0000256" key="6">
    <source>
        <dbReference type="ARBA" id="ARBA00022694"/>
    </source>
</evidence>
<comment type="subunit">
    <text evidence="15">Component of the RNA degradosome, which is a multiprotein complex involved in RNA processing and mRNA degradation. Within the RNA degradosome, RNase E assembles into a homotetramer formed by a dimer of dimers.</text>
</comment>
<dbReference type="PANTHER" id="PTHR30001:SF1">
    <property type="entry name" value="RIBONUCLEASE E_G-LIKE PROTEIN, CHLOROPLASTIC"/>
    <property type="match status" value="1"/>
</dbReference>
<feature type="compositionally biased region" description="Acidic residues" evidence="16">
    <location>
        <begin position="939"/>
        <end position="950"/>
    </location>
</feature>
<feature type="region of interest" description="Disordered" evidence="16">
    <location>
        <begin position="994"/>
        <end position="1091"/>
    </location>
</feature>
<feature type="compositionally biased region" description="Basic and acidic residues" evidence="16">
    <location>
        <begin position="966"/>
        <end position="975"/>
    </location>
</feature>
<feature type="compositionally biased region" description="Low complexity" evidence="16">
    <location>
        <begin position="613"/>
        <end position="628"/>
    </location>
</feature>
<dbReference type="PANTHER" id="PTHR30001">
    <property type="entry name" value="RIBONUCLEASE"/>
    <property type="match status" value="1"/>
</dbReference>
<feature type="compositionally biased region" description="Basic and acidic residues" evidence="16">
    <location>
        <begin position="678"/>
        <end position="704"/>
    </location>
</feature>
<evidence type="ECO:0000313" key="19">
    <source>
        <dbReference type="Proteomes" id="UP001254608"/>
    </source>
</evidence>
<evidence type="ECO:0000256" key="5">
    <source>
        <dbReference type="ARBA" id="ARBA00022552"/>
    </source>
</evidence>
<dbReference type="CDD" id="cd04453">
    <property type="entry name" value="S1_RNase_E"/>
    <property type="match status" value="1"/>
</dbReference>
<feature type="compositionally biased region" description="Low complexity" evidence="16">
    <location>
        <begin position="927"/>
        <end position="938"/>
    </location>
</feature>
<keyword evidence="3 15" id="KW-0963">Cytoplasm</keyword>
<evidence type="ECO:0000256" key="16">
    <source>
        <dbReference type="SAM" id="MobiDB-lite"/>
    </source>
</evidence>
<evidence type="ECO:0000256" key="3">
    <source>
        <dbReference type="ARBA" id="ARBA00022490"/>
    </source>
</evidence>
<evidence type="ECO:0000256" key="8">
    <source>
        <dbReference type="ARBA" id="ARBA00022723"/>
    </source>
</evidence>
<keyword evidence="15" id="KW-0862">Zinc</keyword>
<evidence type="ECO:0000259" key="17">
    <source>
        <dbReference type="PROSITE" id="PS50126"/>
    </source>
</evidence>